<proteinExistence type="predicted"/>
<evidence type="ECO:0000313" key="2">
    <source>
        <dbReference type="EMBL" id="MFD1191054.1"/>
    </source>
</evidence>
<sequence>MTLHRRSFLAAGLALTATPALALPRSLAFSVERDGVKIGEHRMSFSGDDASPTVTTEVEMLVKIGAVPIYRYRHQATERWRGGRFASLSTITDANGRRRTVEAVREADAVNIAYGKKRITAAPTTAPLTHWNPQALSGPLFNPQEGKLLSVTGRRRQDSLITPDGRRAAVLWSLREEAEIDDWYDADGAWLALRGKLKDGSVMIYRRI</sequence>
<dbReference type="InterPro" id="IPR045767">
    <property type="entry name" value="DUF6134"/>
</dbReference>
<gene>
    <name evidence="2" type="ORF">ACFQ27_10725</name>
</gene>
<protein>
    <submittedName>
        <fullName evidence="2">DUF6134 family protein</fullName>
    </submittedName>
</protein>
<evidence type="ECO:0000256" key="1">
    <source>
        <dbReference type="SAM" id="SignalP"/>
    </source>
</evidence>
<dbReference type="InterPro" id="IPR006311">
    <property type="entry name" value="TAT_signal"/>
</dbReference>
<comment type="caution">
    <text evidence="2">The sequence shown here is derived from an EMBL/GenBank/DDBJ whole genome shotgun (WGS) entry which is preliminary data.</text>
</comment>
<keyword evidence="1" id="KW-0732">Signal</keyword>
<name>A0ABW3T1N0_9CAUL</name>
<dbReference type="RefSeq" id="WP_377353579.1">
    <property type="nucleotide sequence ID" value="NZ_JBHTLQ010000021.1"/>
</dbReference>
<dbReference type="PROSITE" id="PS51318">
    <property type="entry name" value="TAT"/>
    <property type="match status" value="1"/>
</dbReference>
<dbReference type="Proteomes" id="UP001597216">
    <property type="component" value="Unassembled WGS sequence"/>
</dbReference>
<reference evidence="3" key="1">
    <citation type="journal article" date="2019" name="Int. J. Syst. Evol. Microbiol.">
        <title>The Global Catalogue of Microorganisms (GCM) 10K type strain sequencing project: providing services to taxonomists for standard genome sequencing and annotation.</title>
        <authorList>
            <consortium name="The Broad Institute Genomics Platform"/>
            <consortium name="The Broad Institute Genome Sequencing Center for Infectious Disease"/>
            <person name="Wu L."/>
            <person name="Ma J."/>
        </authorList>
    </citation>
    <scope>NUCLEOTIDE SEQUENCE [LARGE SCALE GENOMIC DNA]</scope>
    <source>
        <strain evidence="3">CCUG 55074</strain>
    </source>
</reference>
<dbReference type="EMBL" id="JBHTLQ010000021">
    <property type="protein sequence ID" value="MFD1191054.1"/>
    <property type="molecule type" value="Genomic_DNA"/>
</dbReference>
<accession>A0ABW3T1N0</accession>
<evidence type="ECO:0000313" key="3">
    <source>
        <dbReference type="Proteomes" id="UP001597216"/>
    </source>
</evidence>
<keyword evidence="3" id="KW-1185">Reference proteome</keyword>
<feature type="signal peptide" evidence="1">
    <location>
        <begin position="1"/>
        <end position="22"/>
    </location>
</feature>
<dbReference type="Pfam" id="PF19630">
    <property type="entry name" value="DUF6134"/>
    <property type="match status" value="1"/>
</dbReference>
<feature type="chain" id="PRO_5046715087" evidence="1">
    <location>
        <begin position="23"/>
        <end position="208"/>
    </location>
</feature>
<organism evidence="2 3">
    <name type="scientific">Phenylobacterium conjunctum</name>
    <dbReference type="NCBI Taxonomy" id="1298959"/>
    <lineage>
        <taxon>Bacteria</taxon>
        <taxon>Pseudomonadati</taxon>
        <taxon>Pseudomonadota</taxon>
        <taxon>Alphaproteobacteria</taxon>
        <taxon>Caulobacterales</taxon>
        <taxon>Caulobacteraceae</taxon>
        <taxon>Phenylobacterium</taxon>
    </lineage>
</organism>